<keyword evidence="2" id="KW-1185">Reference proteome</keyword>
<evidence type="ECO:0000313" key="2">
    <source>
        <dbReference type="Proteomes" id="UP000284702"/>
    </source>
</evidence>
<dbReference type="AlphaFoldDB" id="A0A425D9J5"/>
<dbReference type="Proteomes" id="UP000284702">
    <property type="component" value="Unassembled WGS sequence"/>
</dbReference>
<evidence type="ECO:0000313" key="1">
    <source>
        <dbReference type="EMBL" id="RQM25967.1"/>
    </source>
</evidence>
<gene>
    <name evidence="1" type="ORF">B5M09_000808</name>
</gene>
<reference evidence="1" key="1">
    <citation type="submission" date="2018-07" db="EMBL/GenBank/DDBJ databases">
        <title>Annotation of Aphanomyces astaci genome assembly.</title>
        <authorList>
            <person name="Studholme D.J."/>
        </authorList>
    </citation>
    <scope>NUCLEOTIDE SEQUENCE [LARGE SCALE GENOMIC DNA]</scope>
    <source>
        <strain evidence="1">Pc</strain>
    </source>
</reference>
<name>A0A425D9J5_APHAT</name>
<accession>A0A425D9J5</accession>
<sequence length="579" mass="63997">MLVLPTTTNLEDVVQGLHANELNTGLPTHYCWMDFDQHFQMARTAVRLARCAASYTTYAAVHLEAILRNVPFTWRSKSTVLNAVIASDMSYVRLRNFSLVRSTSRSVTESLILANSGVKPTMSSLLWAAHISPYGAIDAIWVSLPPSLARVVLHFQAELMRRLQQHPVTLAAMADHALPQSTYIMPKAWAGHDFRGGNPMCETADPTPLVHDAFGFDDMCHHGSRSRFDRITCIMSGLLTFHTAQSHFLLDIKSCSVVLYISTTEADTTNDFWWSEFNATGAYGFLGSWVSTQLLLNPSGLNDTLDYLAFADSMPYNSSSTVISSSALYANLQDASALPTAIRGLRCMGYCAQQFPMAHSERRQVRCVREYAGNGAVYLESALSNVGPPSAVPSAVLVAGGRVDKRGNDVVCPRCALGDRRPLCAIDVVDFLLRCDAGGVVIGSYVRFGQLVGVSVVVYYAFQRECHRHLQNDRHDVSLQFASSVKYLFTMDNWKNKNVYYLDKASTVITGLLCVEYNHVCYVFDIKLWRVFAVKVPAHVQAAPCAPHARPSQVRVSAAWHGSVHVDTVTTTHGKLHMS</sequence>
<comment type="caution">
    <text evidence="1">The sequence shown here is derived from an EMBL/GenBank/DDBJ whole genome shotgun (WGS) entry which is preliminary data.</text>
</comment>
<proteinExistence type="predicted"/>
<dbReference type="VEuPathDB" id="FungiDB:H257_03423"/>
<organism evidence="1 2">
    <name type="scientific">Aphanomyces astaci</name>
    <name type="common">Crayfish plague agent</name>
    <dbReference type="NCBI Taxonomy" id="112090"/>
    <lineage>
        <taxon>Eukaryota</taxon>
        <taxon>Sar</taxon>
        <taxon>Stramenopiles</taxon>
        <taxon>Oomycota</taxon>
        <taxon>Saprolegniomycetes</taxon>
        <taxon>Saprolegniales</taxon>
        <taxon>Verrucalvaceae</taxon>
        <taxon>Aphanomyces</taxon>
    </lineage>
</organism>
<dbReference type="EMBL" id="MZMZ02002409">
    <property type="protein sequence ID" value="RQM25967.1"/>
    <property type="molecule type" value="Genomic_DNA"/>
</dbReference>
<protein>
    <submittedName>
        <fullName evidence="1">Uncharacterized protein</fullName>
    </submittedName>
</protein>